<organism evidence="1 2">
    <name type="scientific">Pseudanabaena yagii GIHE-NHR1</name>
    <dbReference type="NCBI Taxonomy" id="2722753"/>
    <lineage>
        <taxon>Bacteria</taxon>
        <taxon>Bacillati</taxon>
        <taxon>Cyanobacteriota</taxon>
        <taxon>Cyanophyceae</taxon>
        <taxon>Pseudanabaenales</taxon>
        <taxon>Pseudanabaenaceae</taxon>
        <taxon>Pseudanabaena</taxon>
        <taxon>Pseudanabaena yagii</taxon>
    </lineage>
</organism>
<dbReference type="PANTHER" id="PTHR30372">
    <property type="entry name" value="LIPID-A-DISACCHARIDE SYNTHASE"/>
    <property type="match status" value="1"/>
</dbReference>
<comment type="caution">
    <text evidence="1">The sequence shown here is derived from an EMBL/GenBank/DDBJ whole genome shotgun (WGS) entry which is preliminary data.</text>
</comment>
<reference evidence="1 2" key="1">
    <citation type="submission" date="2020-03" db="EMBL/GenBank/DDBJ databases">
        <title>Draft Genome Sequence of 2-Methylisoborneol Producing Pseudanabaena yagii Strain GIHE-NHR1 Isolated from North Han River in South Korea.</title>
        <authorList>
            <person name="Jeong J."/>
        </authorList>
    </citation>
    <scope>NUCLEOTIDE SEQUENCE [LARGE SCALE GENOMIC DNA]</scope>
    <source>
        <strain evidence="1 2">GIHE-NHR1</strain>
    </source>
</reference>
<accession>A0ABX1LKS4</accession>
<dbReference type="RefSeq" id="WP_169361821.1">
    <property type="nucleotide sequence ID" value="NZ_JAAVJL010000001.1"/>
</dbReference>
<dbReference type="EMBL" id="JAAVJL010000001">
    <property type="protein sequence ID" value="NMF56707.1"/>
    <property type="molecule type" value="Genomic_DNA"/>
</dbReference>
<dbReference type="PANTHER" id="PTHR30372:SF6">
    <property type="entry name" value="LIPID-A-DISACCHARIDE SYNTHASE"/>
    <property type="match status" value="1"/>
</dbReference>
<sequence length="418" mass="45999">MLSTPLVTDISTDILILSNGPGELTTWVYPFLKALESAWRSPDDAAKTRISIALAPCQNASGQEAQLAKSFPNVDRVLPQEQFFDFLIWGKTPDWQWAKQGMVVFLGGDQFFALAIAKRLGYKTLIYAEWEARWYRWVDLFAVRNEAISTKIPSPFRHKAHVIGDLMVDRLDSQPQSESLTQKRICFMPGSKGHKLRIGVPLVVAIADILHQKYPDIELAIALAPTTTPEILATYAQFSFPTADSEGSTANLADGNLLTAKGTTIKIHREFPAHALIKSSQLCVTTVGANTAELASLHQPMIVLLPTNFTDMKIGWDGIWGLLAAAPLLGKVLSKIINSILISQIQKKGQLLAWPNIWAGEAIVPEFLGELTPTQIAEQIVVYLEHPEELEKVRDRLKQVCGEAGAASKLAAMVINAI</sequence>
<gene>
    <name evidence="1" type="ORF">HC246_01345</name>
</gene>
<evidence type="ECO:0000313" key="2">
    <source>
        <dbReference type="Proteomes" id="UP000738376"/>
    </source>
</evidence>
<evidence type="ECO:0000313" key="1">
    <source>
        <dbReference type="EMBL" id="NMF56707.1"/>
    </source>
</evidence>
<dbReference type="Proteomes" id="UP000738376">
    <property type="component" value="Unassembled WGS sequence"/>
</dbReference>
<protein>
    <submittedName>
        <fullName evidence="1">Lipid-A-disaccharide synthase</fullName>
    </submittedName>
</protein>
<proteinExistence type="predicted"/>
<name>A0ABX1LKS4_9CYAN</name>
<dbReference type="InterPro" id="IPR003835">
    <property type="entry name" value="Glyco_trans_19"/>
</dbReference>
<dbReference type="SUPFAM" id="SSF53756">
    <property type="entry name" value="UDP-Glycosyltransferase/glycogen phosphorylase"/>
    <property type="match status" value="1"/>
</dbReference>
<keyword evidence="2" id="KW-1185">Reference proteome</keyword>